<keyword evidence="4" id="KW-0411">Iron-sulfur</keyword>
<evidence type="ECO:0000256" key="1">
    <source>
        <dbReference type="ARBA" id="ARBA00022714"/>
    </source>
</evidence>
<proteinExistence type="predicted"/>
<dbReference type="EMBL" id="CP098827">
    <property type="protein sequence ID" value="XBO71215.1"/>
    <property type="molecule type" value="Genomic_DNA"/>
</dbReference>
<dbReference type="GO" id="GO:0051537">
    <property type="term" value="F:2 iron, 2 sulfur cluster binding"/>
    <property type="evidence" value="ECO:0007669"/>
    <property type="project" value="UniProtKB-KW"/>
</dbReference>
<dbReference type="Gene3D" id="2.102.10.10">
    <property type="entry name" value="Rieske [2Fe-2S] iron-sulphur domain"/>
    <property type="match status" value="1"/>
</dbReference>
<dbReference type="AlphaFoldDB" id="A0AAU7KIK3"/>
<dbReference type="InterPro" id="IPR036922">
    <property type="entry name" value="Rieske_2Fe-2S_sf"/>
</dbReference>
<dbReference type="CDD" id="cd03467">
    <property type="entry name" value="Rieske"/>
    <property type="match status" value="1"/>
</dbReference>
<dbReference type="GO" id="GO:0046872">
    <property type="term" value="F:metal ion binding"/>
    <property type="evidence" value="ECO:0007669"/>
    <property type="project" value="UniProtKB-KW"/>
</dbReference>
<evidence type="ECO:0000256" key="5">
    <source>
        <dbReference type="SAM" id="MobiDB-lite"/>
    </source>
</evidence>
<dbReference type="RefSeq" id="WP_348827385.1">
    <property type="nucleotide sequence ID" value="NZ_CP098827.1"/>
</dbReference>
<evidence type="ECO:0000256" key="2">
    <source>
        <dbReference type="ARBA" id="ARBA00022723"/>
    </source>
</evidence>
<evidence type="ECO:0000256" key="3">
    <source>
        <dbReference type="ARBA" id="ARBA00023004"/>
    </source>
</evidence>
<gene>
    <name evidence="7" type="ORF">NFG58_00395</name>
</gene>
<protein>
    <submittedName>
        <fullName evidence="7">Rieske 2Fe-2S domain-containing protein</fullName>
    </submittedName>
</protein>
<dbReference type="SUPFAM" id="SSF50022">
    <property type="entry name" value="ISP domain"/>
    <property type="match status" value="1"/>
</dbReference>
<dbReference type="Pfam" id="PF00355">
    <property type="entry name" value="Rieske"/>
    <property type="match status" value="1"/>
</dbReference>
<dbReference type="PROSITE" id="PS51296">
    <property type="entry name" value="RIESKE"/>
    <property type="match status" value="1"/>
</dbReference>
<feature type="region of interest" description="Disordered" evidence="5">
    <location>
        <begin position="1"/>
        <end position="22"/>
    </location>
</feature>
<keyword evidence="1" id="KW-0001">2Fe-2S</keyword>
<evidence type="ECO:0000256" key="4">
    <source>
        <dbReference type="ARBA" id="ARBA00023014"/>
    </source>
</evidence>
<name>A0AAU7KIK3_9GAMM</name>
<evidence type="ECO:0000313" key="7">
    <source>
        <dbReference type="EMBL" id="XBO71215.1"/>
    </source>
</evidence>
<dbReference type="PANTHER" id="PTHR40261:SF1">
    <property type="entry name" value="RIESKE DOMAIN-CONTAINING PROTEIN"/>
    <property type="match status" value="1"/>
</dbReference>
<dbReference type="PANTHER" id="PTHR40261">
    <property type="match status" value="1"/>
</dbReference>
<keyword evidence="2" id="KW-0479">Metal-binding</keyword>
<keyword evidence="3" id="KW-0408">Iron</keyword>
<sequence>MTDAWRKYKSAPPPGTAVLESTNLAPGESRCLNLESDNGRFPLILARHADGRVHAYVNACPHQYLPLDGRGSNILSRDGELLICTHHQACFRLDSGEGISGPAQGEALDPVPVQEVDGWWVIGE</sequence>
<accession>A0AAU7KIK3</accession>
<reference evidence="7" key="1">
    <citation type="submission" date="2022-06" db="EMBL/GenBank/DDBJ databases">
        <title>A novel DMS-producing enzyme.</title>
        <authorList>
            <person name="Zhang Y."/>
        </authorList>
    </citation>
    <scope>NUCLEOTIDE SEQUENCE</scope>
    <source>
        <strain evidence="7">RT37</strain>
    </source>
</reference>
<feature type="domain" description="Rieske" evidence="6">
    <location>
        <begin position="16"/>
        <end position="122"/>
    </location>
</feature>
<organism evidence="7">
    <name type="scientific">Halomonas sp. RT37</name>
    <dbReference type="NCBI Taxonomy" id="2950872"/>
    <lineage>
        <taxon>Bacteria</taxon>
        <taxon>Pseudomonadati</taxon>
        <taxon>Pseudomonadota</taxon>
        <taxon>Gammaproteobacteria</taxon>
        <taxon>Oceanospirillales</taxon>
        <taxon>Halomonadaceae</taxon>
        <taxon>Halomonas</taxon>
    </lineage>
</organism>
<evidence type="ECO:0000259" key="6">
    <source>
        <dbReference type="PROSITE" id="PS51296"/>
    </source>
</evidence>
<dbReference type="InterPro" id="IPR017941">
    <property type="entry name" value="Rieske_2Fe-2S"/>
</dbReference>